<evidence type="ECO:0000256" key="3">
    <source>
        <dbReference type="ARBA" id="ARBA00022679"/>
    </source>
</evidence>
<protein>
    <recommendedName>
        <fullName evidence="8">Glycosyltransferase 61 catalytic domain-containing protein</fullName>
    </recommendedName>
</protein>
<dbReference type="PANTHER" id="PTHR20961">
    <property type="entry name" value="GLYCOSYLTRANSFERASE"/>
    <property type="match status" value="1"/>
</dbReference>
<dbReference type="Proteomes" id="UP000274922">
    <property type="component" value="Unassembled WGS sequence"/>
</dbReference>
<reference evidence="10" key="1">
    <citation type="journal article" date="2018" name="Nat. Microbiol.">
        <title>Leveraging single-cell genomics to expand the fungal tree of life.</title>
        <authorList>
            <person name="Ahrendt S.R."/>
            <person name="Quandt C.A."/>
            <person name="Ciobanu D."/>
            <person name="Clum A."/>
            <person name="Salamov A."/>
            <person name="Andreopoulos B."/>
            <person name="Cheng J.F."/>
            <person name="Woyke T."/>
            <person name="Pelin A."/>
            <person name="Henrissat B."/>
            <person name="Reynolds N.K."/>
            <person name="Benny G.L."/>
            <person name="Smith M.E."/>
            <person name="James T.Y."/>
            <person name="Grigoriev I.V."/>
        </authorList>
    </citation>
    <scope>NUCLEOTIDE SEQUENCE [LARGE SCALE GENOMIC DNA]</scope>
    <source>
        <strain evidence="10">ATCC 52028</strain>
    </source>
</reference>
<keyword evidence="2" id="KW-0328">Glycosyltransferase</keyword>
<accession>A0A4V1IU20</accession>
<evidence type="ECO:0000256" key="2">
    <source>
        <dbReference type="ARBA" id="ARBA00022676"/>
    </source>
</evidence>
<keyword evidence="4" id="KW-0812">Transmembrane</keyword>
<keyword evidence="5" id="KW-1133">Transmembrane helix</keyword>
<gene>
    <name evidence="9" type="ORF">CXG81DRAFT_15134</name>
</gene>
<sequence length="576" mass="65941">MDLDVDDGTINRVDDGSHYKLDPSDTTPLTEFSVLPSSDVWCDGTSQATRICRFRNLCYRPESKVWFILKTASSTFVNVPEGRPTVELGTVDGHHHFFWSYEEASPYSESLRNVSVRYETVQHFIIRRLHPRNVMHNLHDDVLPMFHVLKQYVGGGREDLTMPFSLNDHRILIADEHPPTDSTRPFQYLSNLPIRFGRYLDQDSNIVCFRDAVVGNRAHTNWYQYGFSSPQGPLDKLPNGLMVREVSEWFVRRIGLPLTIDEDPAAALESWNEIKASRDIIVVLQRKLNRLIVNPHELETALKHELMGADGQPMPVVFVSNERHTFEEQIRYLRRAKLVVGMHGSILAMAMFCRRGTTLLELFPYGVPSENYTPYRTMANLENMGLIYRAWENNYPDRSIPHPEAVPLAGGITHLPQSEQETIKSTRWVPMHICCKNPYWLYRMYQDTHVTPMEIVALAREGIAEGAALPLISVRRDVVQAATVNPVLIEKITCLTGEQRRPGDLWAEWAVEPWLGSTVDHWNIHVENTDKQYTAKTDMPAMAITGFRPGEVVRFRIRGIVDAHPRPWGPFSSCTV</sequence>
<keyword evidence="7" id="KW-0325">Glycoprotein</keyword>
<evidence type="ECO:0000259" key="8">
    <source>
        <dbReference type="Pfam" id="PF04577"/>
    </source>
</evidence>
<evidence type="ECO:0000313" key="10">
    <source>
        <dbReference type="Proteomes" id="UP000274922"/>
    </source>
</evidence>
<proteinExistence type="predicted"/>
<organism evidence="9 10">
    <name type="scientific">Caulochytrium protostelioides</name>
    <dbReference type="NCBI Taxonomy" id="1555241"/>
    <lineage>
        <taxon>Eukaryota</taxon>
        <taxon>Fungi</taxon>
        <taxon>Fungi incertae sedis</taxon>
        <taxon>Chytridiomycota</taxon>
        <taxon>Chytridiomycota incertae sedis</taxon>
        <taxon>Chytridiomycetes</taxon>
        <taxon>Caulochytriales</taxon>
        <taxon>Caulochytriaceae</taxon>
        <taxon>Caulochytrium</taxon>
    </lineage>
</organism>
<feature type="domain" description="Glycosyltransferase 61 catalytic" evidence="8">
    <location>
        <begin position="273"/>
        <end position="359"/>
    </location>
</feature>
<dbReference type="EMBL" id="ML014329">
    <property type="protein sequence ID" value="RKO99027.1"/>
    <property type="molecule type" value="Genomic_DNA"/>
</dbReference>
<dbReference type="PANTHER" id="PTHR20961:SF38">
    <property type="entry name" value="PROTEIN O-LINKED-MANNOSE BETA-1,4-N-ACETYLGLUCOSAMINYLTRANSFERASE 2"/>
    <property type="match status" value="1"/>
</dbReference>
<dbReference type="GO" id="GO:0097363">
    <property type="term" value="F:protein O-acetylglucosaminyltransferase activity"/>
    <property type="evidence" value="ECO:0007669"/>
    <property type="project" value="TreeGrafter"/>
</dbReference>
<evidence type="ECO:0000256" key="5">
    <source>
        <dbReference type="ARBA" id="ARBA00022989"/>
    </source>
</evidence>
<comment type="subcellular location">
    <subcellularLocation>
        <location evidence="1">Membrane</location>
        <topology evidence="1">Single-pass membrane protein</topology>
    </subcellularLocation>
</comment>
<dbReference type="GO" id="GO:0035269">
    <property type="term" value="P:protein O-linked glycosylation via mannose"/>
    <property type="evidence" value="ECO:0007669"/>
    <property type="project" value="TreeGrafter"/>
</dbReference>
<evidence type="ECO:0000256" key="4">
    <source>
        <dbReference type="ARBA" id="ARBA00022692"/>
    </source>
</evidence>
<dbReference type="Pfam" id="PF04577">
    <property type="entry name" value="Glyco_transf_61"/>
    <property type="match status" value="1"/>
</dbReference>
<keyword evidence="6" id="KW-0472">Membrane</keyword>
<keyword evidence="10" id="KW-1185">Reference proteome</keyword>
<evidence type="ECO:0000256" key="7">
    <source>
        <dbReference type="ARBA" id="ARBA00023180"/>
    </source>
</evidence>
<evidence type="ECO:0000256" key="1">
    <source>
        <dbReference type="ARBA" id="ARBA00004167"/>
    </source>
</evidence>
<evidence type="ECO:0000313" key="9">
    <source>
        <dbReference type="EMBL" id="RKO99027.1"/>
    </source>
</evidence>
<dbReference type="GO" id="GO:0016020">
    <property type="term" value="C:membrane"/>
    <property type="evidence" value="ECO:0007669"/>
    <property type="project" value="UniProtKB-SubCell"/>
</dbReference>
<dbReference type="OrthoDB" id="529273at2759"/>
<name>A0A4V1IU20_9FUNG</name>
<evidence type="ECO:0000256" key="6">
    <source>
        <dbReference type="ARBA" id="ARBA00023136"/>
    </source>
</evidence>
<dbReference type="AlphaFoldDB" id="A0A4V1IU20"/>
<dbReference type="InterPro" id="IPR049625">
    <property type="entry name" value="Glyco_transf_61_cat"/>
</dbReference>
<dbReference type="GO" id="GO:0005783">
    <property type="term" value="C:endoplasmic reticulum"/>
    <property type="evidence" value="ECO:0007669"/>
    <property type="project" value="TreeGrafter"/>
</dbReference>
<keyword evidence="3" id="KW-0808">Transferase</keyword>
<dbReference type="STRING" id="1555241.A0A4V1IU20"/>
<dbReference type="InterPro" id="IPR007657">
    <property type="entry name" value="Glycosyltransferase_61"/>
</dbReference>